<comment type="caution">
    <text evidence="2">The sequence shown here is derived from an EMBL/GenBank/DDBJ whole genome shotgun (WGS) entry which is preliminary data.</text>
</comment>
<feature type="compositionally biased region" description="Basic and acidic residues" evidence="1">
    <location>
        <begin position="47"/>
        <end position="72"/>
    </location>
</feature>
<keyword evidence="3" id="KW-1185">Reference proteome</keyword>
<protein>
    <submittedName>
        <fullName evidence="2">Uncharacterized protein</fullName>
    </submittedName>
</protein>
<accession>A0ABQ2WZI3</accession>
<name>A0ABQ2WZI3_9ACTN</name>
<evidence type="ECO:0000256" key="1">
    <source>
        <dbReference type="SAM" id="MobiDB-lite"/>
    </source>
</evidence>
<dbReference type="Proteomes" id="UP000617743">
    <property type="component" value="Unassembled WGS sequence"/>
</dbReference>
<reference evidence="3" key="1">
    <citation type="journal article" date="2019" name="Int. J. Syst. Evol. Microbiol.">
        <title>The Global Catalogue of Microorganisms (GCM) 10K type strain sequencing project: providing services to taxonomists for standard genome sequencing and annotation.</title>
        <authorList>
            <consortium name="The Broad Institute Genomics Platform"/>
            <consortium name="The Broad Institute Genome Sequencing Center for Infectious Disease"/>
            <person name="Wu L."/>
            <person name="Ma J."/>
        </authorList>
    </citation>
    <scope>NUCLEOTIDE SEQUENCE [LARGE SCALE GENOMIC DNA]</scope>
    <source>
        <strain evidence="3">JCM 4866</strain>
    </source>
</reference>
<evidence type="ECO:0000313" key="2">
    <source>
        <dbReference type="EMBL" id="GGW86771.1"/>
    </source>
</evidence>
<proteinExistence type="predicted"/>
<organism evidence="2 3">
    <name type="scientific">Streptomyces lomondensis</name>
    <dbReference type="NCBI Taxonomy" id="68229"/>
    <lineage>
        <taxon>Bacteria</taxon>
        <taxon>Bacillati</taxon>
        <taxon>Actinomycetota</taxon>
        <taxon>Actinomycetes</taxon>
        <taxon>Kitasatosporales</taxon>
        <taxon>Streptomycetaceae</taxon>
        <taxon>Streptomyces</taxon>
    </lineage>
</organism>
<evidence type="ECO:0000313" key="3">
    <source>
        <dbReference type="Proteomes" id="UP000617743"/>
    </source>
</evidence>
<dbReference type="EMBL" id="BMWC01000001">
    <property type="protein sequence ID" value="GGW86771.1"/>
    <property type="molecule type" value="Genomic_DNA"/>
</dbReference>
<gene>
    <name evidence="2" type="ORF">GCM10010383_14980</name>
</gene>
<feature type="compositionally biased region" description="Basic and acidic residues" evidence="1">
    <location>
        <begin position="28"/>
        <end position="40"/>
    </location>
</feature>
<feature type="region of interest" description="Disordered" evidence="1">
    <location>
        <begin position="1"/>
        <end position="78"/>
    </location>
</feature>
<sequence length="78" mass="8432">MPACLNSAPDGLDYELDGESANVVNVERPNERKPGPDGKSRRQGIGSKKDLIESETQDRREAPGGKPERVSTKEATVP</sequence>